<accession>A0A1H9B452</accession>
<dbReference type="Proteomes" id="UP000182360">
    <property type="component" value="Unassembled WGS sequence"/>
</dbReference>
<evidence type="ECO:0000313" key="2">
    <source>
        <dbReference type="Proteomes" id="UP000182360"/>
    </source>
</evidence>
<organism evidence="1 2">
    <name type="scientific">Treponema bryantii</name>
    <dbReference type="NCBI Taxonomy" id="163"/>
    <lineage>
        <taxon>Bacteria</taxon>
        <taxon>Pseudomonadati</taxon>
        <taxon>Spirochaetota</taxon>
        <taxon>Spirochaetia</taxon>
        <taxon>Spirochaetales</taxon>
        <taxon>Treponemataceae</taxon>
        <taxon>Treponema</taxon>
    </lineage>
</organism>
<dbReference type="RefSeq" id="WP_143064150.1">
    <property type="nucleotide sequence ID" value="NZ_FOFU01000001.1"/>
</dbReference>
<proteinExistence type="predicted"/>
<sequence>MEKAMAVMRVESWSVKDGMLLLEINEHALKTSINDIISWCQQKYNSYVEVELSPPYKPKTQKELGKFFAMCTEYGRFRGMTKQEVAEVVKYRAMDEGLWRAIEIPFSTTGKTIPASIATANTKELSVLIEVLYRIAAEDGYLFREDR</sequence>
<protein>
    <submittedName>
        <fullName evidence="1">Uncharacterized protein</fullName>
    </submittedName>
</protein>
<evidence type="ECO:0000313" key="1">
    <source>
        <dbReference type="EMBL" id="SEP83018.1"/>
    </source>
</evidence>
<dbReference type="AlphaFoldDB" id="A0A1H9B452"/>
<gene>
    <name evidence="1" type="ORF">SAMN04487977_101550</name>
</gene>
<reference evidence="1 2" key="1">
    <citation type="submission" date="2016-10" db="EMBL/GenBank/DDBJ databases">
        <authorList>
            <person name="de Groot N.N."/>
        </authorList>
    </citation>
    <scope>NUCLEOTIDE SEQUENCE [LARGE SCALE GENOMIC DNA]</scope>
    <source>
        <strain evidence="1 2">B25</strain>
    </source>
</reference>
<keyword evidence="2" id="KW-1185">Reference proteome</keyword>
<name>A0A1H9B452_9SPIR</name>
<dbReference type="EMBL" id="FOFU01000001">
    <property type="protein sequence ID" value="SEP83018.1"/>
    <property type="molecule type" value="Genomic_DNA"/>
</dbReference>